<accession>A0A2S8GD26</accession>
<sequence>MRLLPFRMHRHPPTLLRFSLEGFPMAGYFLYSLDAEKFNQFVIDPTDKQMFAFADVVSERLDYFNEEEGKILAEWPVDPQELAPILRERLAQDDWYVDLSDYEKSIFESSVDDYLSEKKSGLGYRPESNMGIYWDVIEIIRSYHRVPNSQVNDKIISRFGTTPFRGMPDQSKRRSFMSWHPMHSLHLSEDVVKLRDEVLAAQEAVMGSDDEGAKRDYENELTPALDRLVAKGRILLVNVDT</sequence>
<gene>
    <name evidence="1" type="ORF">C5Y93_26860</name>
</gene>
<comment type="caution">
    <text evidence="1">The sequence shown here is derived from an EMBL/GenBank/DDBJ whole genome shotgun (WGS) entry which is preliminary data.</text>
</comment>
<protein>
    <submittedName>
        <fullName evidence="1">Uncharacterized protein</fullName>
    </submittedName>
</protein>
<dbReference type="Proteomes" id="UP000237819">
    <property type="component" value="Unassembled WGS sequence"/>
</dbReference>
<evidence type="ECO:0000313" key="1">
    <source>
        <dbReference type="EMBL" id="PQO41984.1"/>
    </source>
</evidence>
<proteinExistence type="predicted"/>
<evidence type="ECO:0000313" key="2">
    <source>
        <dbReference type="Proteomes" id="UP000237819"/>
    </source>
</evidence>
<name>A0A2S8GD26_9BACT</name>
<dbReference type="EMBL" id="PUHZ01000025">
    <property type="protein sequence ID" value="PQO41984.1"/>
    <property type="molecule type" value="Genomic_DNA"/>
</dbReference>
<organism evidence="1 2">
    <name type="scientific">Blastopirellula marina</name>
    <dbReference type="NCBI Taxonomy" id="124"/>
    <lineage>
        <taxon>Bacteria</taxon>
        <taxon>Pseudomonadati</taxon>
        <taxon>Planctomycetota</taxon>
        <taxon>Planctomycetia</taxon>
        <taxon>Pirellulales</taxon>
        <taxon>Pirellulaceae</taxon>
        <taxon>Blastopirellula</taxon>
    </lineage>
</organism>
<dbReference type="AlphaFoldDB" id="A0A2S8GD26"/>
<reference evidence="1 2" key="1">
    <citation type="submission" date="2018-02" db="EMBL/GenBank/DDBJ databases">
        <title>Comparative genomes isolates from brazilian mangrove.</title>
        <authorList>
            <person name="Araujo J.E."/>
            <person name="Taketani R.G."/>
            <person name="Silva M.C.P."/>
            <person name="Loureco M.V."/>
            <person name="Andreote F.D."/>
        </authorList>
    </citation>
    <scope>NUCLEOTIDE SEQUENCE [LARGE SCALE GENOMIC DNA]</scope>
    <source>
        <strain evidence="1 2">Nap-Phe MGV</strain>
    </source>
</reference>